<dbReference type="SUPFAM" id="SSF56925">
    <property type="entry name" value="OMPA-like"/>
    <property type="match status" value="1"/>
</dbReference>
<protein>
    <submittedName>
        <fullName evidence="14">OmpA family protein</fullName>
    </submittedName>
    <submittedName>
        <fullName evidence="13">Outer membrane protein A</fullName>
    </submittedName>
</protein>
<dbReference type="InterPro" id="IPR050330">
    <property type="entry name" value="Bact_OuterMem_StrucFunc"/>
</dbReference>
<dbReference type="PANTHER" id="PTHR30329:SF21">
    <property type="entry name" value="LIPOPROTEIN YIAD-RELATED"/>
    <property type="match status" value="1"/>
</dbReference>
<evidence type="ECO:0000256" key="2">
    <source>
        <dbReference type="ARBA" id="ARBA00005710"/>
    </source>
</evidence>
<dbReference type="Gene3D" id="3.30.1330.60">
    <property type="entry name" value="OmpA-like domain"/>
    <property type="match status" value="1"/>
</dbReference>
<evidence type="ECO:0000256" key="3">
    <source>
        <dbReference type="ARBA" id="ARBA00022448"/>
    </source>
</evidence>
<feature type="signal peptide" evidence="11">
    <location>
        <begin position="1"/>
        <end position="21"/>
    </location>
</feature>
<organism evidence="13 15">
    <name type="scientific">Aliivibrio fischeri</name>
    <name type="common">Vibrio fischeri</name>
    <dbReference type="NCBI Taxonomy" id="668"/>
    <lineage>
        <taxon>Bacteria</taxon>
        <taxon>Pseudomonadati</taxon>
        <taxon>Pseudomonadota</taxon>
        <taxon>Gammaproteobacteria</taxon>
        <taxon>Vibrionales</taxon>
        <taxon>Vibrionaceae</taxon>
        <taxon>Aliivibrio</taxon>
    </lineage>
</organism>
<keyword evidence="11" id="KW-0732">Signal</keyword>
<comment type="similarity">
    <text evidence="2">Belongs to the outer membrane OOP (TC 1.B.6) superfamily. OmpA family.</text>
</comment>
<evidence type="ECO:0000313" key="14">
    <source>
        <dbReference type="EMBL" id="MUK51224.1"/>
    </source>
</evidence>
<keyword evidence="6" id="KW-0406">Ion transport</keyword>
<dbReference type="EMBL" id="WOBN01000040">
    <property type="protein sequence ID" value="MUK51224.1"/>
    <property type="molecule type" value="Genomic_DNA"/>
</dbReference>
<proteinExistence type="inferred from homology"/>
<evidence type="ECO:0000256" key="7">
    <source>
        <dbReference type="ARBA" id="ARBA00023114"/>
    </source>
</evidence>
<keyword evidence="3" id="KW-0813">Transport</keyword>
<evidence type="ECO:0000313" key="16">
    <source>
        <dbReference type="Proteomes" id="UP000448038"/>
    </source>
</evidence>
<feature type="domain" description="OmpA-like" evidence="12">
    <location>
        <begin position="202"/>
        <end position="314"/>
    </location>
</feature>
<keyword evidence="8 10" id="KW-0472">Membrane</keyword>
<dbReference type="Proteomes" id="UP000448038">
    <property type="component" value="Unassembled WGS sequence"/>
</dbReference>
<dbReference type="AlphaFoldDB" id="A0A510UML6"/>
<dbReference type="PRINTS" id="PR01021">
    <property type="entry name" value="OMPADOMAIN"/>
</dbReference>
<keyword evidence="5" id="KW-0812">Transmembrane</keyword>
<evidence type="ECO:0000256" key="4">
    <source>
        <dbReference type="ARBA" id="ARBA00022452"/>
    </source>
</evidence>
<reference evidence="13 15" key="1">
    <citation type="submission" date="2019-07" db="EMBL/GenBank/DDBJ databases">
        <title>Whole genome shotgun sequence of Aliivibrio fischeri NBRC 101058.</title>
        <authorList>
            <person name="Hosoyama A."/>
            <person name="Uohara A."/>
            <person name="Ohji S."/>
            <person name="Ichikawa N."/>
        </authorList>
    </citation>
    <scope>NUCLEOTIDE SEQUENCE [LARGE SCALE GENOMIC DNA]</scope>
    <source>
        <strain evidence="13 15">NBRC 101058</strain>
    </source>
</reference>
<dbReference type="InterPro" id="IPR006664">
    <property type="entry name" value="OMP_bac"/>
</dbReference>
<dbReference type="Gene3D" id="2.40.160.20">
    <property type="match status" value="1"/>
</dbReference>
<dbReference type="Pfam" id="PF01389">
    <property type="entry name" value="OmpA_membrane"/>
    <property type="match status" value="1"/>
</dbReference>
<dbReference type="SUPFAM" id="SSF103088">
    <property type="entry name" value="OmpA-like"/>
    <property type="match status" value="1"/>
</dbReference>
<evidence type="ECO:0000313" key="15">
    <source>
        <dbReference type="Proteomes" id="UP000321787"/>
    </source>
</evidence>
<dbReference type="Pfam" id="PF00691">
    <property type="entry name" value="OmpA"/>
    <property type="match status" value="1"/>
</dbReference>
<keyword evidence="9" id="KW-0998">Cell outer membrane</keyword>
<evidence type="ECO:0000259" key="12">
    <source>
        <dbReference type="PROSITE" id="PS51123"/>
    </source>
</evidence>
<dbReference type="Proteomes" id="UP000321787">
    <property type="component" value="Unassembled WGS sequence"/>
</dbReference>
<accession>A0A510UML6</accession>
<dbReference type="GO" id="GO:0046930">
    <property type="term" value="C:pore complex"/>
    <property type="evidence" value="ECO:0007669"/>
    <property type="project" value="UniProtKB-KW"/>
</dbReference>
<reference evidence="14 16" key="2">
    <citation type="submission" date="2019-11" db="EMBL/GenBank/DDBJ databases">
        <title>Using colonization assays and comparative genomics to discover symbiosis behaviors and factors in Vibrio fischeri.</title>
        <authorList>
            <person name="Bongrand C."/>
            <person name="Moriano-Gutierrez S."/>
            <person name="Arevalo P."/>
            <person name="Mcfall-Ngai M."/>
            <person name="Visick K."/>
            <person name="Polz M.F."/>
            <person name="Ruby E.G."/>
        </authorList>
    </citation>
    <scope>NUCLEOTIDE SEQUENCE [LARGE SCALE GENOMIC DNA]</scope>
    <source>
        <strain evidence="16">emors.4.1</strain>
        <strain evidence="14">Emors.4.1</strain>
    </source>
</reference>
<evidence type="ECO:0000256" key="5">
    <source>
        <dbReference type="ARBA" id="ARBA00022692"/>
    </source>
</evidence>
<keyword evidence="4" id="KW-1134">Transmembrane beta strand</keyword>
<keyword evidence="7" id="KW-0626">Porin</keyword>
<comment type="caution">
    <text evidence="13">The sequence shown here is derived from an EMBL/GenBank/DDBJ whole genome shotgun (WGS) entry which is preliminary data.</text>
</comment>
<comment type="subcellular location">
    <subcellularLocation>
        <location evidence="1">Cell outer membrane</location>
        <topology evidence="1">Multi-pass membrane protein</topology>
    </subcellularLocation>
</comment>
<dbReference type="InterPro" id="IPR036737">
    <property type="entry name" value="OmpA-like_sf"/>
</dbReference>
<dbReference type="GO" id="GO:0006811">
    <property type="term" value="P:monoatomic ion transport"/>
    <property type="evidence" value="ECO:0007669"/>
    <property type="project" value="UniProtKB-KW"/>
</dbReference>
<dbReference type="InterPro" id="IPR000498">
    <property type="entry name" value="OmpA-like_TM_dom"/>
</dbReference>
<evidence type="ECO:0000256" key="10">
    <source>
        <dbReference type="PROSITE-ProRule" id="PRU00473"/>
    </source>
</evidence>
<dbReference type="PANTHER" id="PTHR30329">
    <property type="entry name" value="STATOR ELEMENT OF FLAGELLAR MOTOR COMPLEX"/>
    <property type="match status" value="1"/>
</dbReference>
<dbReference type="GO" id="GO:0015288">
    <property type="term" value="F:porin activity"/>
    <property type="evidence" value="ECO:0007669"/>
    <property type="project" value="UniProtKB-KW"/>
</dbReference>
<evidence type="ECO:0000313" key="13">
    <source>
        <dbReference type="EMBL" id="GEK15922.1"/>
    </source>
</evidence>
<evidence type="ECO:0000256" key="8">
    <source>
        <dbReference type="ARBA" id="ARBA00023136"/>
    </source>
</evidence>
<gene>
    <name evidence="13" type="primary">ompA</name>
    <name evidence="13" type="ORF">AFI02nite_39580</name>
    <name evidence="14" type="ORF">GNP88_19095</name>
</gene>
<evidence type="ECO:0000256" key="9">
    <source>
        <dbReference type="ARBA" id="ARBA00023237"/>
    </source>
</evidence>
<sequence>MRFHLLLAIFSFGIASSFAYANGDKPDFFVPFWYAGASVAHQIKNGPSQCEGLNRIIDGLHLGYQFSPYLMTEVEYQYLGCMVTSEQLNRDMIQGTVNTKLGYPVANNITPYLKVGVGGKVNGIAGLMGLGLSYRVSDDVALNMEYQYTTLISNSEFVHQRFSLGIQYRFSYATPRVITIEKPFVHDVTTERMVEVEKIPQFETVVKTNIQVVLFENNSSMLINTKALLPIVILLKMHLDTKVRITGYTDSTGSEKYNQWLSSMRAKNVGDYLINQGISSGRVVILSKGELDPISSNSTVNGRAMNRRVSIELN</sequence>
<dbReference type="PROSITE" id="PS51123">
    <property type="entry name" value="OMPA_2"/>
    <property type="match status" value="1"/>
</dbReference>
<dbReference type="RefSeq" id="WP_146866559.1">
    <property type="nucleotide sequence ID" value="NZ_BJTZ01000047.1"/>
</dbReference>
<dbReference type="InterPro" id="IPR006665">
    <property type="entry name" value="OmpA-like"/>
</dbReference>
<evidence type="ECO:0000256" key="1">
    <source>
        <dbReference type="ARBA" id="ARBA00004571"/>
    </source>
</evidence>
<evidence type="ECO:0000256" key="6">
    <source>
        <dbReference type="ARBA" id="ARBA00023065"/>
    </source>
</evidence>
<dbReference type="GO" id="GO:0009279">
    <property type="term" value="C:cell outer membrane"/>
    <property type="evidence" value="ECO:0007669"/>
    <property type="project" value="UniProtKB-SubCell"/>
</dbReference>
<evidence type="ECO:0000256" key="11">
    <source>
        <dbReference type="SAM" id="SignalP"/>
    </source>
</evidence>
<dbReference type="InterPro" id="IPR011250">
    <property type="entry name" value="OMP/PagP_B-barrel"/>
</dbReference>
<dbReference type="EMBL" id="BJTZ01000047">
    <property type="protein sequence ID" value="GEK15922.1"/>
    <property type="molecule type" value="Genomic_DNA"/>
</dbReference>
<name>A0A510UML6_ALIFS</name>
<feature type="chain" id="PRO_5033464658" evidence="11">
    <location>
        <begin position="22"/>
        <end position="314"/>
    </location>
</feature>
<dbReference type="CDD" id="cd07185">
    <property type="entry name" value="OmpA_C-like"/>
    <property type="match status" value="1"/>
</dbReference>